<dbReference type="InterPro" id="IPR027417">
    <property type="entry name" value="P-loop_NTPase"/>
</dbReference>
<accession>A0A449BDI9</accession>
<dbReference type="PANTHER" id="PTHR32182:SF0">
    <property type="entry name" value="DNA REPLICATION AND REPAIR PROTEIN RECF"/>
    <property type="match status" value="1"/>
</dbReference>
<dbReference type="STRING" id="1278311.GCA_000428705_00510"/>
<dbReference type="Pfam" id="PF13555">
    <property type="entry name" value="AAA_29"/>
    <property type="match status" value="1"/>
</dbReference>
<dbReference type="RefSeq" id="WP_026390175.1">
    <property type="nucleotide sequence ID" value="NZ_LR215048.1"/>
</dbReference>
<dbReference type="EMBL" id="LR215048">
    <property type="protein sequence ID" value="VEU80521.1"/>
    <property type="molecule type" value="Genomic_DNA"/>
</dbReference>
<reference evidence="2 3" key="1">
    <citation type="submission" date="2019-01" db="EMBL/GenBank/DDBJ databases">
        <authorList>
            <consortium name="Pathogen Informatics"/>
        </authorList>
    </citation>
    <scope>NUCLEOTIDE SEQUENCE [LARGE SCALE GENOMIC DNA]</scope>
    <source>
        <strain evidence="2 3">NCTC10138</strain>
    </source>
</reference>
<feature type="coiled-coil region" evidence="1">
    <location>
        <begin position="619"/>
        <end position="755"/>
    </location>
</feature>
<gene>
    <name evidence="2" type="ORF">NCTC10138_00895</name>
</gene>
<dbReference type="Proteomes" id="UP000289841">
    <property type="component" value="Chromosome"/>
</dbReference>
<feature type="coiled-coil region" evidence="1">
    <location>
        <begin position="410"/>
        <end position="437"/>
    </location>
</feature>
<keyword evidence="3" id="KW-1185">Reference proteome</keyword>
<dbReference type="OrthoDB" id="174137at2"/>
<dbReference type="Pfam" id="PF13558">
    <property type="entry name" value="SbcC_Walker_B"/>
    <property type="match status" value="1"/>
</dbReference>
<dbReference type="KEGG" id="aaxa:NCTC10138_00895"/>
<proteinExistence type="predicted"/>
<feature type="coiled-coil region" evidence="1">
    <location>
        <begin position="278"/>
        <end position="356"/>
    </location>
</feature>
<evidence type="ECO:0000313" key="2">
    <source>
        <dbReference type="EMBL" id="VEU80521.1"/>
    </source>
</evidence>
<organism evidence="2 3">
    <name type="scientific">Haploplasma axanthum</name>
    <name type="common">Acholeplasma axanthum</name>
    <dbReference type="NCBI Taxonomy" id="29552"/>
    <lineage>
        <taxon>Bacteria</taxon>
        <taxon>Bacillati</taxon>
        <taxon>Mycoplasmatota</taxon>
        <taxon>Mollicutes</taxon>
        <taxon>Acholeplasmatales</taxon>
        <taxon>Acholeplasmataceae</taxon>
        <taxon>Haploplasma</taxon>
    </lineage>
</organism>
<dbReference type="PANTHER" id="PTHR32182">
    <property type="entry name" value="DNA REPLICATION AND REPAIR PROTEIN RECF"/>
    <property type="match status" value="1"/>
</dbReference>
<protein>
    <submittedName>
        <fullName evidence="2">Uncharacterized protein conserved in bacteria</fullName>
    </submittedName>
</protein>
<name>A0A449BDI9_HAPAX</name>
<evidence type="ECO:0000313" key="3">
    <source>
        <dbReference type="Proteomes" id="UP000289841"/>
    </source>
</evidence>
<dbReference type="GO" id="GO:0006302">
    <property type="term" value="P:double-strand break repair"/>
    <property type="evidence" value="ECO:0007669"/>
    <property type="project" value="TreeGrafter"/>
</dbReference>
<dbReference type="Gene3D" id="3.40.50.300">
    <property type="entry name" value="P-loop containing nucleotide triphosphate hydrolases"/>
    <property type="match status" value="2"/>
</dbReference>
<sequence>MKKLTKIKLVNWHLFSNQTIDISDNTLISGENGSGKSTLLDALQYLLVGGKSGAKFNIAATDDARRTLEGYVRGRIGAETKEFLRENDVITHLALEFYDQDDEQYSIIGAILDLPKNATLKERFYLLENLSIHDELFLDRKYPRDYKAMKDYVRAIGKELETFDTQKAYRDALARFFGMDSRKYAKILPKALAFKPIDLQAFIFEFLLDDDPIDIRSLKNNVEQLKKVEMQIIKDREKLEKLDAISTLGEEIADAKNQVITNEIIGQLNWVEQRERFVKQSENLLIQVEQKLEAYRNEKTKIDLEIEENEGQILNLERAKDDDGVERTMSQYKEAFRKKTIEYENEKEQVTELKQTLLDEFNIIKELLTLVPSQSFKSFVSYYQGHEDNLDPLELTNHLTLISDEVSAYLQAYYNEKDKAEQEKQKLSNEIFYASQRLSQLKKHIKTYPKNVQSLIESLNEGLSEHYQKDIKVQPLAELIEVNDEKWRNALEGYLSTQKFNLIVEPEYFDLALKIYDEVKNELQIYGVGLVNTQKLSEYGEIDSKSLASKIDTDYRHARNYINMILNGVITVEKAEELKNYSRSITPSCMTYSNYTARQLHPRTYQVPFIGSSATEMQIKIEVDDLEQLEKEMEKFQEISNKQSKVLRLLGSSKASKIVHQNYLRLFSKIKETRREYTHLEEQINELSQSPSIAKLEHQLETERIKKRQLRMDSDKIVGDIASSRDERQRLLDSIDEIKEKLTKYNESQDELSRLHPEKLSIAHTQFYALKQRYQNSNAAITDALAKDNVSLNSQVNRQEIELTNLMRMYVREYFFSAEPNFAHLDEFTREANIIRNNNLVKYEHEATELRRNSEIGFKEEFVNKLRASIEAAQQQIEDLNVALEGKMFGNDSYKLVYKASEDSDFKVYYDMIMNDKTVSSNQLFTEGLTKKNEQILMELFEKIASTDPEHDKLNYTFLDYRNYMSYDIEVTNTNGNISMFSKVSREKSGGETQVPFYIVIAASFQQLLSRNKRINSGCIVLFDEAFNNMDESRIDAMMKFYSSLSIQLLIAVPPQRVANIINYVNTSLVIVKENDYAIIETFKDNRLLLQD</sequence>
<dbReference type="SUPFAM" id="SSF52540">
    <property type="entry name" value="P-loop containing nucleoside triphosphate hydrolases"/>
    <property type="match status" value="2"/>
</dbReference>
<keyword evidence="1" id="KW-0175">Coiled coil</keyword>
<dbReference type="AlphaFoldDB" id="A0A449BDI9"/>
<dbReference type="GO" id="GO:0000731">
    <property type="term" value="P:DNA synthesis involved in DNA repair"/>
    <property type="evidence" value="ECO:0007669"/>
    <property type="project" value="TreeGrafter"/>
</dbReference>
<evidence type="ECO:0000256" key="1">
    <source>
        <dbReference type="SAM" id="Coils"/>
    </source>
</evidence>